<gene>
    <name evidence="4" type="ORF">IAC18_01865</name>
</gene>
<evidence type="ECO:0000256" key="3">
    <source>
        <dbReference type="ARBA" id="ARBA00022993"/>
    </source>
</evidence>
<dbReference type="PANTHER" id="PTHR12280">
    <property type="entry name" value="PANTOTHENATE KINASE"/>
    <property type="match status" value="1"/>
</dbReference>
<evidence type="ECO:0000313" key="5">
    <source>
        <dbReference type="Proteomes" id="UP000824001"/>
    </source>
</evidence>
<dbReference type="AlphaFoldDB" id="A0A9D1FC03"/>
<evidence type="ECO:0000256" key="2">
    <source>
        <dbReference type="ARBA" id="ARBA00022840"/>
    </source>
</evidence>
<evidence type="ECO:0008006" key="6">
    <source>
        <dbReference type="Google" id="ProtNLM"/>
    </source>
</evidence>
<organism evidence="4 5">
    <name type="scientific">Candidatus Scatomorpha merdipullorum</name>
    <dbReference type="NCBI Taxonomy" id="2840927"/>
    <lineage>
        <taxon>Bacteria</taxon>
        <taxon>Bacillati</taxon>
        <taxon>Bacillota</taxon>
        <taxon>Clostridia</taxon>
        <taxon>Eubacteriales</taxon>
        <taxon>Candidatus Scatomorpha</taxon>
    </lineage>
</organism>
<keyword evidence="1" id="KW-0547">Nucleotide-binding</keyword>
<dbReference type="InterPro" id="IPR043129">
    <property type="entry name" value="ATPase_NBD"/>
</dbReference>
<name>A0A9D1FC03_9FIRM</name>
<dbReference type="GO" id="GO:0005829">
    <property type="term" value="C:cytosol"/>
    <property type="evidence" value="ECO:0007669"/>
    <property type="project" value="TreeGrafter"/>
</dbReference>
<dbReference type="EMBL" id="DVJK01000053">
    <property type="protein sequence ID" value="HIS66287.1"/>
    <property type="molecule type" value="Genomic_DNA"/>
</dbReference>
<dbReference type="CDD" id="cd24085">
    <property type="entry name" value="ASKHA_NBD_PanK-II_bac"/>
    <property type="match status" value="1"/>
</dbReference>
<dbReference type="PANTHER" id="PTHR12280:SF20">
    <property type="entry name" value="4'-PHOSPHOPANTETHEINE PHOSPHATASE"/>
    <property type="match status" value="1"/>
</dbReference>
<dbReference type="InterPro" id="IPR004567">
    <property type="entry name" value="Type_II_PanK"/>
</dbReference>
<reference evidence="4" key="2">
    <citation type="journal article" date="2021" name="PeerJ">
        <title>Extensive microbial diversity within the chicken gut microbiome revealed by metagenomics and culture.</title>
        <authorList>
            <person name="Gilroy R."/>
            <person name="Ravi A."/>
            <person name="Getino M."/>
            <person name="Pursley I."/>
            <person name="Horton D.L."/>
            <person name="Alikhan N.F."/>
            <person name="Baker D."/>
            <person name="Gharbi K."/>
            <person name="Hall N."/>
            <person name="Watson M."/>
            <person name="Adriaenssens E.M."/>
            <person name="Foster-Nyarko E."/>
            <person name="Jarju S."/>
            <person name="Secka A."/>
            <person name="Antonio M."/>
            <person name="Oren A."/>
            <person name="Chaudhuri R.R."/>
            <person name="La Ragione R."/>
            <person name="Hildebrand F."/>
            <person name="Pallen M.J."/>
        </authorList>
    </citation>
    <scope>NUCLEOTIDE SEQUENCE</scope>
    <source>
        <strain evidence="4">ChiHjej10B9-9673</strain>
    </source>
</reference>
<evidence type="ECO:0000256" key="1">
    <source>
        <dbReference type="ARBA" id="ARBA00022741"/>
    </source>
</evidence>
<dbReference type="SUPFAM" id="SSF53067">
    <property type="entry name" value="Actin-like ATPase domain"/>
    <property type="match status" value="1"/>
</dbReference>
<keyword evidence="2" id="KW-0067">ATP-binding</keyword>
<dbReference type="Proteomes" id="UP000824001">
    <property type="component" value="Unassembled WGS sequence"/>
</dbReference>
<protein>
    <recommendedName>
        <fullName evidence="6">Pantothenate kinase</fullName>
    </recommendedName>
</protein>
<accession>A0A9D1FC03</accession>
<comment type="caution">
    <text evidence="4">The sequence shown here is derived from an EMBL/GenBank/DDBJ whole genome shotgun (WGS) entry which is preliminary data.</text>
</comment>
<proteinExistence type="predicted"/>
<evidence type="ECO:0000313" key="4">
    <source>
        <dbReference type="EMBL" id="HIS66287.1"/>
    </source>
</evidence>
<reference evidence="4" key="1">
    <citation type="submission" date="2020-10" db="EMBL/GenBank/DDBJ databases">
        <authorList>
            <person name="Gilroy R."/>
        </authorList>
    </citation>
    <scope>NUCLEOTIDE SEQUENCE</scope>
    <source>
        <strain evidence="4">ChiHjej10B9-9673</strain>
    </source>
</reference>
<dbReference type="GO" id="GO:0005524">
    <property type="term" value="F:ATP binding"/>
    <property type="evidence" value="ECO:0007669"/>
    <property type="project" value="UniProtKB-KW"/>
</dbReference>
<keyword evidence="3" id="KW-0173">Coenzyme A biosynthesis</keyword>
<dbReference type="Gene3D" id="3.30.420.40">
    <property type="match status" value="1"/>
</dbReference>
<dbReference type="GO" id="GO:0015937">
    <property type="term" value="P:coenzyme A biosynthetic process"/>
    <property type="evidence" value="ECO:0007669"/>
    <property type="project" value="UniProtKB-KW"/>
</dbReference>
<dbReference type="GO" id="GO:0004594">
    <property type="term" value="F:pantothenate kinase activity"/>
    <property type="evidence" value="ECO:0007669"/>
    <property type="project" value="TreeGrafter"/>
</dbReference>
<sequence length="268" mass="27134">MQDMIIGIDMGASAVKLAALEDGKLALTHYEPGRGGDIAALCERLGLDLSRARAVGLAGLSAANTSLGAPGPEPVRVTEPEAIGRGAVLLTGRDDVIVASVGTGTAFVHAKEGVFTHLCGTGVGAGTLTGLAQRVLGISDMRRFDALAMSGNTNRVDLTIGDFVEMHGQLAADLTSSNLARLNPDATDADWAAGLCTLVYQVIGTMSLIALQGCGAKAVVITGAVAETAPSRANFKRFVDGYGIDYLIPGHSAFATAIGAALAAGEAG</sequence>
<dbReference type="Pfam" id="PF03630">
    <property type="entry name" value="Fumble"/>
    <property type="match status" value="1"/>
</dbReference>